<dbReference type="InterPro" id="IPR053447">
    <property type="entry name" value="Alpha-KG_dependent_hydroxylase"/>
</dbReference>
<evidence type="ECO:0000256" key="3">
    <source>
        <dbReference type="ARBA" id="ARBA00023002"/>
    </source>
</evidence>
<reference evidence="7 8" key="1">
    <citation type="submission" date="2019-06" db="EMBL/GenBank/DDBJ databases">
        <title>Sequencing the genomes of 1000 actinobacteria strains.</title>
        <authorList>
            <person name="Klenk H.-P."/>
        </authorList>
    </citation>
    <scope>NUCLEOTIDE SEQUENCE [LARGE SCALE GENOMIC DNA]</scope>
    <source>
        <strain evidence="7 8">DSM 41929</strain>
    </source>
</reference>
<dbReference type="EMBL" id="VFNX01000001">
    <property type="protein sequence ID" value="TQK97449.1"/>
    <property type="molecule type" value="Genomic_DNA"/>
</dbReference>
<dbReference type="RefSeq" id="WP_055709130.1">
    <property type="nucleotide sequence ID" value="NZ_JBPJFI010000001.1"/>
</dbReference>
<dbReference type="PIRSF" id="PIRSF019543">
    <property type="entry name" value="Clavaminate_syn"/>
    <property type="match status" value="1"/>
</dbReference>
<keyword evidence="3" id="KW-0560">Oxidoreductase</keyword>
<accession>A0A542UEF4</accession>
<name>A0A542UEF4_9ACTN</name>
<dbReference type="InterPro" id="IPR014503">
    <property type="entry name" value="Clavaminate_syn-like"/>
</dbReference>
<comment type="similarity">
    <text evidence="1">Belongs to the clavaminate synthase family.</text>
</comment>
<feature type="binding site" evidence="5">
    <location>
        <position position="148"/>
    </location>
    <ligand>
        <name>Fe cation</name>
        <dbReference type="ChEBI" id="CHEBI:24875"/>
    </ligand>
</feature>
<dbReference type="NCBIfam" id="NF041363">
    <property type="entry name" value="GntD_guanitoxin"/>
    <property type="match status" value="1"/>
</dbReference>
<dbReference type="InterPro" id="IPR042098">
    <property type="entry name" value="TauD-like_sf"/>
</dbReference>
<evidence type="ECO:0000259" key="6">
    <source>
        <dbReference type="Pfam" id="PF02668"/>
    </source>
</evidence>
<evidence type="ECO:0000313" key="8">
    <source>
        <dbReference type="Proteomes" id="UP000318103"/>
    </source>
</evidence>
<gene>
    <name evidence="7" type="ORF">FB563_2415</name>
</gene>
<organism evidence="7 8">
    <name type="scientific">Streptomyces puniciscabiei</name>
    <dbReference type="NCBI Taxonomy" id="164348"/>
    <lineage>
        <taxon>Bacteria</taxon>
        <taxon>Bacillati</taxon>
        <taxon>Actinomycetota</taxon>
        <taxon>Actinomycetes</taxon>
        <taxon>Kitasatosporales</taxon>
        <taxon>Streptomycetaceae</taxon>
        <taxon>Streptomyces</taxon>
    </lineage>
</organism>
<feature type="binding site" evidence="5">
    <location>
        <position position="150"/>
    </location>
    <ligand>
        <name>Fe cation</name>
        <dbReference type="ChEBI" id="CHEBI:24875"/>
    </ligand>
</feature>
<keyword evidence="4 5" id="KW-0408">Iron</keyword>
<dbReference type="SUPFAM" id="SSF51197">
    <property type="entry name" value="Clavaminate synthase-like"/>
    <property type="match status" value="1"/>
</dbReference>
<dbReference type="InterPro" id="IPR003819">
    <property type="entry name" value="TauD/TfdA-like"/>
</dbReference>
<sequence>MPPKTLVTYVLSEEDNEAFDAVIDDIVRAGHDPRTGDLYDLAWRYLAGVPAGLREALSDFRTTETGSAFVIRGFRVDPDGIEPTPASWADADSLRREEIFLALTGMCLGEVFGWSTLQNGSLIQNVLPLPGVEQEQSGHSSDVLLGWHTEDAFHPYRCDYVGLLGIRNLDRVPTTVASIRDIELSEDAKKVLSEPRYVIYPDTEHLGQTPDDGTHFGLEEIQKLRDNPEPVAVLFGHPDEPYLRLDPFYMRTVGTDPEAEEALKEICEKLMAAEYDVVLEPGDIVYVDNFTAVHGRRPFRAKYDGTDRWLKKLTVTRNLRASRGLRRSTSSRVIG</sequence>
<evidence type="ECO:0000313" key="7">
    <source>
        <dbReference type="EMBL" id="TQK97449.1"/>
    </source>
</evidence>
<feature type="domain" description="TauD/TfdA-like" evidence="6">
    <location>
        <begin position="135"/>
        <end position="313"/>
    </location>
</feature>
<dbReference type="Proteomes" id="UP000318103">
    <property type="component" value="Unassembled WGS sequence"/>
</dbReference>
<dbReference type="AlphaFoldDB" id="A0A542UEF4"/>
<protein>
    <submittedName>
        <fullName evidence="7">Fe(II)/alpha-ketoglutarate-dependent arginine beta-hydroxylase</fullName>
    </submittedName>
</protein>
<dbReference type="GO" id="GO:0005506">
    <property type="term" value="F:iron ion binding"/>
    <property type="evidence" value="ECO:0007669"/>
    <property type="project" value="InterPro"/>
</dbReference>
<dbReference type="Pfam" id="PF02668">
    <property type="entry name" value="TauD"/>
    <property type="match status" value="1"/>
</dbReference>
<proteinExistence type="inferred from homology"/>
<dbReference type="Gene3D" id="3.60.130.10">
    <property type="entry name" value="Clavaminate synthase-like"/>
    <property type="match status" value="1"/>
</dbReference>
<comment type="caution">
    <text evidence="7">The sequence shown here is derived from an EMBL/GenBank/DDBJ whole genome shotgun (WGS) entry which is preliminary data.</text>
</comment>
<evidence type="ECO:0000256" key="2">
    <source>
        <dbReference type="ARBA" id="ARBA00022723"/>
    </source>
</evidence>
<evidence type="ECO:0000256" key="1">
    <source>
        <dbReference type="ARBA" id="ARBA00008425"/>
    </source>
</evidence>
<evidence type="ECO:0000256" key="4">
    <source>
        <dbReference type="ARBA" id="ARBA00023004"/>
    </source>
</evidence>
<keyword evidence="8" id="KW-1185">Reference proteome</keyword>
<evidence type="ECO:0000256" key="5">
    <source>
        <dbReference type="PIRSR" id="PIRSR019543-2"/>
    </source>
</evidence>
<keyword evidence="2 5" id="KW-0479">Metal-binding</keyword>
<dbReference type="GO" id="GO:0016491">
    <property type="term" value="F:oxidoreductase activity"/>
    <property type="evidence" value="ECO:0007669"/>
    <property type="project" value="UniProtKB-KW"/>
</dbReference>